<feature type="domain" description="Alcohol dehydrogenase-like N-terminal" evidence="3">
    <location>
        <begin position="26"/>
        <end position="129"/>
    </location>
</feature>
<keyword evidence="1" id="KW-0560">Oxidoreductase</keyword>
<dbReference type="Gene3D" id="3.40.50.720">
    <property type="entry name" value="NAD(P)-binding Rossmann-like Domain"/>
    <property type="match status" value="1"/>
</dbReference>
<proteinExistence type="predicted"/>
<dbReference type="AlphaFoldDB" id="A0A1Y1RXU5"/>
<evidence type="ECO:0000313" key="4">
    <source>
        <dbReference type="EMBL" id="ORC35190.1"/>
    </source>
</evidence>
<dbReference type="Pfam" id="PF00107">
    <property type="entry name" value="ADH_zinc_N"/>
    <property type="match status" value="1"/>
</dbReference>
<dbReference type="InterPro" id="IPR050129">
    <property type="entry name" value="Zn_alcohol_dh"/>
</dbReference>
<evidence type="ECO:0000256" key="1">
    <source>
        <dbReference type="ARBA" id="ARBA00023002"/>
    </source>
</evidence>
<dbReference type="Pfam" id="PF08240">
    <property type="entry name" value="ADH_N"/>
    <property type="match status" value="1"/>
</dbReference>
<comment type="caution">
    <text evidence="4">The sequence shown here is derived from an EMBL/GenBank/DDBJ whole genome shotgun (WGS) entry which is preliminary data.</text>
</comment>
<reference evidence="4 5" key="1">
    <citation type="submission" date="2017-03" db="EMBL/GenBank/DDBJ databases">
        <title>Draft Genome sequence of Marispirochaeta sp. strain JC444.</title>
        <authorList>
            <person name="Shivani Y."/>
            <person name="Subhash Y."/>
            <person name="Sasikala C."/>
            <person name="Ramana C."/>
        </authorList>
    </citation>
    <scope>NUCLEOTIDE SEQUENCE [LARGE SCALE GENOMIC DNA]</scope>
    <source>
        <strain evidence="4 5">JC444</strain>
    </source>
</reference>
<dbReference type="RefSeq" id="WP_083050708.1">
    <property type="nucleotide sequence ID" value="NZ_MWQY01000010.1"/>
</dbReference>
<accession>A0A1Y1RXU5</accession>
<protein>
    <submittedName>
        <fullName evidence="4">L-sorbose 1-phosphate reductase</fullName>
    </submittedName>
</protein>
<organism evidence="4 5">
    <name type="scientific">Marispirochaeta aestuarii</name>
    <dbReference type="NCBI Taxonomy" id="1963862"/>
    <lineage>
        <taxon>Bacteria</taxon>
        <taxon>Pseudomonadati</taxon>
        <taxon>Spirochaetota</taxon>
        <taxon>Spirochaetia</taxon>
        <taxon>Spirochaetales</taxon>
        <taxon>Spirochaetaceae</taxon>
        <taxon>Marispirochaeta</taxon>
    </lineage>
</organism>
<sequence>MKTKAVRMYGVKDLRLEEFELPEITEDQILARVVSDSICMSSYKAASQGSGHKRVPDNIATDPVMIGHEFCGELVRIGSRWKGQFTEGQKFSIQPALNYEDGPVGILSAPGYSYTTIGGDATYIIIPREVMEQGCLLPYEGDSFFYGSLAEPVSCIVGTFYAMYHTRQGSYVHQMDIKEGGSMALLAGVGPMGLGAIDYAIHRDRKPRLLVVTDIDDFRLERAAAIYTVEEAKKNGVELHYVNTKDMKDPVAGIKQLNGGKGYDDVIVFAPVKPVVEQGDALLGIDGCLNFFAGPSDPSFSANMNFYNVHYGATHVVGTSGGNTEDLKESLKMMAAGRINPATMVTHVGGLDAVVDTTLHLPEIPGGKKLIYTGISMPLTAISDLAEKGRTDPVCAKLAEITARAGGLWCREAEDYLLANAASI</sequence>
<dbReference type="InterPro" id="IPR013154">
    <property type="entry name" value="ADH-like_N"/>
</dbReference>
<feature type="domain" description="Alcohol dehydrogenase-like C-terminal" evidence="2">
    <location>
        <begin position="192"/>
        <end position="335"/>
    </location>
</feature>
<dbReference type="InterPro" id="IPR036291">
    <property type="entry name" value="NAD(P)-bd_dom_sf"/>
</dbReference>
<name>A0A1Y1RXU5_9SPIO</name>
<dbReference type="OrthoDB" id="9787435at2"/>
<dbReference type="CDD" id="cd08238">
    <property type="entry name" value="sorbose_phosphate_red"/>
    <property type="match status" value="1"/>
</dbReference>
<evidence type="ECO:0000313" key="5">
    <source>
        <dbReference type="Proteomes" id="UP000192343"/>
    </source>
</evidence>
<dbReference type="InterPro" id="IPR013149">
    <property type="entry name" value="ADH-like_C"/>
</dbReference>
<dbReference type="GO" id="GO:0016491">
    <property type="term" value="F:oxidoreductase activity"/>
    <property type="evidence" value="ECO:0007669"/>
    <property type="project" value="UniProtKB-KW"/>
</dbReference>
<evidence type="ECO:0000259" key="3">
    <source>
        <dbReference type="Pfam" id="PF08240"/>
    </source>
</evidence>
<dbReference type="EMBL" id="MWQY01000010">
    <property type="protein sequence ID" value="ORC35190.1"/>
    <property type="molecule type" value="Genomic_DNA"/>
</dbReference>
<dbReference type="SUPFAM" id="SSF51735">
    <property type="entry name" value="NAD(P)-binding Rossmann-fold domains"/>
    <property type="match status" value="1"/>
</dbReference>
<dbReference type="PANTHER" id="PTHR43401">
    <property type="entry name" value="L-THREONINE 3-DEHYDROGENASE"/>
    <property type="match status" value="1"/>
</dbReference>
<evidence type="ECO:0000259" key="2">
    <source>
        <dbReference type="Pfam" id="PF00107"/>
    </source>
</evidence>
<dbReference type="SUPFAM" id="SSF50129">
    <property type="entry name" value="GroES-like"/>
    <property type="match status" value="1"/>
</dbReference>
<dbReference type="Proteomes" id="UP000192343">
    <property type="component" value="Unassembled WGS sequence"/>
</dbReference>
<dbReference type="STRING" id="1963862.B4O97_10290"/>
<dbReference type="Gene3D" id="3.90.180.10">
    <property type="entry name" value="Medium-chain alcohol dehydrogenases, catalytic domain"/>
    <property type="match status" value="1"/>
</dbReference>
<dbReference type="InterPro" id="IPR011032">
    <property type="entry name" value="GroES-like_sf"/>
</dbReference>
<keyword evidence="5" id="KW-1185">Reference proteome</keyword>
<gene>
    <name evidence="4" type="ORF">B4O97_10290</name>
</gene>
<dbReference type="PANTHER" id="PTHR43401:SF2">
    <property type="entry name" value="L-THREONINE 3-DEHYDROGENASE"/>
    <property type="match status" value="1"/>
</dbReference>